<dbReference type="AlphaFoldDB" id="A0A9J6H3K7"/>
<accession>A0A9J6H3K7</accession>
<gene>
    <name evidence="1" type="ORF">HPB48_012054</name>
</gene>
<protein>
    <submittedName>
        <fullName evidence="1">Uncharacterized protein</fullName>
    </submittedName>
</protein>
<organism evidence="1 2">
    <name type="scientific">Haemaphysalis longicornis</name>
    <name type="common">Bush tick</name>
    <dbReference type="NCBI Taxonomy" id="44386"/>
    <lineage>
        <taxon>Eukaryota</taxon>
        <taxon>Metazoa</taxon>
        <taxon>Ecdysozoa</taxon>
        <taxon>Arthropoda</taxon>
        <taxon>Chelicerata</taxon>
        <taxon>Arachnida</taxon>
        <taxon>Acari</taxon>
        <taxon>Parasitiformes</taxon>
        <taxon>Ixodida</taxon>
        <taxon>Ixodoidea</taxon>
        <taxon>Ixodidae</taxon>
        <taxon>Haemaphysalinae</taxon>
        <taxon>Haemaphysalis</taxon>
    </lineage>
</organism>
<comment type="caution">
    <text evidence="1">The sequence shown here is derived from an EMBL/GenBank/DDBJ whole genome shotgun (WGS) entry which is preliminary data.</text>
</comment>
<reference evidence="1 2" key="1">
    <citation type="journal article" date="2020" name="Cell">
        <title>Large-Scale Comparative Analyses of Tick Genomes Elucidate Their Genetic Diversity and Vector Capacities.</title>
        <authorList>
            <consortium name="Tick Genome and Microbiome Consortium (TIGMIC)"/>
            <person name="Jia N."/>
            <person name="Wang J."/>
            <person name="Shi W."/>
            <person name="Du L."/>
            <person name="Sun Y."/>
            <person name="Zhan W."/>
            <person name="Jiang J.F."/>
            <person name="Wang Q."/>
            <person name="Zhang B."/>
            <person name="Ji P."/>
            <person name="Bell-Sakyi L."/>
            <person name="Cui X.M."/>
            <person name="Yuan T.T."/>
            <person name="Jiang B.G."/>
            <person name="Yang W.F."/>
            <person name="Lam T.T."/>
            <person name="Chang Q.C."/>
            <person name="Ding S.J."/>
            <person name="Wang X.J."/>
            <person name="Zhu J.G."/>
            <person name="Ruan X.D."/>
            <person name="Zhao L."/>
            <person name="Wei J.T."/>
            <person name="Ye R.Z."/>
            <person name="Que T.C."/>
            <person name="Du C.H."/>
            <person name="Zhou Y.H."/>
            <person name="Cheng J.X."/>
            <person name="Dai P.F."/>
            <person name="Guo W.B."/>
            <person name="Han X.H."/>
            <person name="Huang E.J."/>
            <person name="Li L.F."/>
            <person name="Wei W."/>
            <person name="Gao Y.C."/>
            <person name="Liu J.Z."/>
            <person name="Shao H.Z."/>
            <person name="Wang X."/>
            <person name="Wang C.C."/>
            <person name="Yang T.C."/>
            <person name="Huo Q.B."/>
            <person name="Li W."/>
            <person name="Chen H.Y."/>
            <person name="Chen S.E."/>
            <person name="Zhou L.G."/>
            <person name="Ni X.B."/>
            <person name="Tian J.H."/>
            <person name="Sheng Y."/>
            <person name="Liu T."/>
            <person name="Pan Y.S."/>
            <person name="Xia L.Y."/>
            <person name="Li J."/>
            <person name="Zhao F."/>
            <person name="Cao W.C."/>
        </authorList>
    </citation>
    <scope>NUCLEOTIDE SEQUENCE [LARGE SCALE GENOMIC DNA]</scope>
    <source>
        <strain evidence="1">HaeL-2018</strain>
    </source>
</reference>
<sequence>MTGMTLLPKAVLTFVRRDIPLLTLLLILVRDSKQRNGRPSVEEELSGLGNDDMLLGIGLTPDFMETSNPESFRMPQLKSDDLPLRFPQLAQLDLPAFRDGN</sequence>
<dbReference type="Proteomes" id="UP000821853">
    <property type="component" value="Chromosome 9"/>
</dbReference>
<proteinExistence type="predicted"/>
<dbReference type="OrthoDB" id="10507328at2759"/>
<keyword evidence="2" id="KW-1185">Reference proteome</keyword>
<evidence type="ECO:0000313" key="1">
    <source>
        <dbReference type="EMBL" id="KAH9382325.1"/>
    </source>
</evidence>
<name>A0A9J6H3K7_HAELO</name>
<dbReference type="VEuPathDB" id="VectorBase:HLOH_042731"/>
<dbReference type="EMBL" id="JABSTR010000011">
    <property type="protein sequence ID" value="KAH9382325.1"/>
    <property type="molecule type" value="Genomic_DNA"/>
</dbReference>
<evidence type="ECO:0000313" key="2">
    <source>
        <dbReference type="Proteomes" id="UP000821853"/>
    </source>
</evidence>